<dbReference type="KEGG" id="haxz:M0R88_06735"/>
<evidence type="ECO:0000256" key="1">
    <source>
        <dbReference type="ARBA" id="ARBA00000085"/>
    </source>
</evidence>
<evidence type="ECO:0000256" key="6">
    <source>
        <dbReference type="SAM" id="Coils"/>
    </source>
</evidence>
<protein>
    <recommendedName>
        <fullName evidence="2">histidine kinase</fullName>
        <ecNumber evidence="2">2.7.13.3</ecNumber>
    </recommendedName>
</protein>
<keyword evidence="10" id="KW-1185">Reference proteome</keyword>
<comment type="catalytic activity">
    <reaction evidence="1">
        <text>ATP + protein L-histidine = ADP + protein N-phospho-L-histidine.</text>
        <dbReference type="EC" id="2.7.13.3"/>
    </reaction>
</comment>
<keyword evidence="7" id="KW-0812">Transmembrane</keyword>
<dbReference type="AlphaFoldDB" id="A0A8U0IKY0"/>
<evidence type="ECO:0000256" key="3">
    <source>
        <dbReference type="ARBA" id="ARBA00022679"/>
    </source>
</evidence>
<dbReference type="EC" id="2.7.13.3" evidence="2"/>
<evidence type="ECO:0000256" key="5">
    <source>
        <dbReference type="ARBA" id="ARBA00023012"/>
    </source>
</evidence>
<dbReference type="CDD" id="cd00082">
    <property type="entry name" value="HisKA"/>
    <property type="match status" value="1"/>
</dbReference>
<sequence length="371" mass="40563">MRRGVAHIVTKSAPWVLAFAGTTYVGLAVGLAVLVVVGNGGGVVGILDFIIVGGPGLVLLYGGYRLPRSDIDPDAYSRVVAWCLAGFAIILGFLGLLDLEPLNPFRITVWSATFSTAIGTASGFLVGMYDARATTQARQLQEQHRQLREQREKLERRQQQLQRQNRRLDSFASLLAHELRNPLSIAQIYHEQAADGDPDAAEEVESALDRIEEMVEVILFIARGQSEQIDQEAVELGAVAEEVWDDIDSSRTSLVVESDQTLLSDAIHLRHLLENLFENAVKHAEEDVTIRVGRLPSGFYVADDGPGIPEDEREAVFEAGYTTDGTGFGLLFVAELAEAYGWDYAITTGTDGGARFEFTNVALGDVAEQRQ</sequence>
<dbReference type="InterPro" id="IPR050736">
    <property type="entry name" value="Sensor_HK_Regulatory"/>
</dbReference>
<dbReference type="Gene3D" id="1.10.287.130">
    <property type="match status" value="1"/>
</dbReference>
<dbReference type="InterPro" id="IPR005467">
    <property type="entry name" value="His_kinase_dom"/>
</dbReference>
<evidence type="ECO:0000256" key="4">
    <source>
        <dbReference type="ARBA" id="ARBA00022777"/>
    </source>
</evidence>
<feature type="coiled-coil region" evidence="6">
    <location>
        <begin position="130"/>
        <end position="171"/>
    </location>
</feature>
<evidence type="ECO:0000313" key="10">
    <source>
        <dbReference type="Proteomes" id="UP000830434"/>
    </source>
</evidence>
<evidence type="ECO:0000256" key="7">
    <source>
        <dbReference type="SAM" id="Phobius"/>
    </source>
</evidence>
<dbReference type="EMBL" id="CP096658">
    <property type="protein sequence ID" value="UPW01790.1"/>
    <property type="molecule type" value="Genomic_DNA"/>
</dbReference>
<proteinExistence type="predicted"/>
<keyword evidence="3" id="KW-0808">Transferase</keyword>
<evidence type="ECO:0000259" key="8">
    <source>
        <dbReference type="PROSITE" id="PS50109"/>
    </source>
</evidence>
<dbReference type="InterPro" id="IPR003594">
    <property type="entry name" value="HATPase_dom"/>
</dbReference>
<dbReference type="PROSITE" id="PS50109">
    <property type="entry name" value="HIS_KIN"/>
    <property type="match status" value="1"/>
</dbReference>
<reference evidence="9" key="1">
    <citation type="submission" date="2022-04" db="EMBL/GenBank/DDBJ databases">
        <title>Diverse halophilic archaea isolated from saline environments.</title>
        <authorList>
            <person name="Cui H.-L."/>
        </authorList>
    </citation>
    <scope>NUCLEOTIDE SEQUENCE</scope>
    <source>
        <strain evidence="9">XZYJT40</strain>
    </source>
</reference>
<dbReference type="GO" id="GO:0000155">
    <property type="term" value="F:phosphorelay sensor kinase activity"/>
    <property type="evidence" value="ECO:0007669"/>
    <property type="project" value="InterPro"/>
</dbReference>
<dbReference type="Pfam" id="PF16926">
    <property type="entry name" value="HisKA_4TM"/>
    <property type="match status" value="1"/>
</dbReference>
<gene>
    <name evidence="9" type="ORF">M0R88_06735</name>
</gene>
<evidence type="ECO:0000313" key="9">
    <source>
        <dbReference type="EMBL" id="UPW01790.1"/>
    </source>
</evidence>
<dbReference type="Pfam" id="PF00512">
    <property type="entry name" value="HisKA"/>
    <property type="match status" value="1"/>
</dbReference>
<feature type="transmembrane region" description="Helical" evidence="7">
    <location>
        <begin position="43"/>
        <end position="64"/>
    </location>
</feature>
<dbReference type="SMART" id="SM00387">
    <property type="entry name" value="HATPase_c"/>
    <property type="match status" value="1"/>
</dbReference>
<accession>A0A8U0IKY0</accession>
<dbReference type="SMART" id="SM00388">
    <property type="entry name" value="HisKA"/>
    <property type="match status" value="1"/>
</dbReference>
<keyword evidence="7" id="KW-0472">Membrane</keyword>
<dbReference type="InterPro" id="IPR036890">
    <property type="entry name" value="HATPase_C_sf"/>
</dbReference>
<dbReference type="GeneID" id="72189536"/>
<dbReference type="InterPro" id="IPR036097">
    <property type="entry name" value="HisK_dim/P_sf"/>
</dbReference>
<keyword evidence="6" id="KW-0175">Coiled coil</keyword>
<dbReference type="Pfam" id="PF02518">
    <property type="entry name" value="HATPase_c"/>
    <property type="match status" value="1"/>
</dbReference>
<dbReference type="SUPFAM" id="SSF47384">
    <property type="entry name" value="Homodimeric domain of signal transducing histidine kinase"/>
    <property type="match status" value="1"/>
</dbReference>
<name>A0A8U0IKY0_9EURY</name>
<feature type="transmembrane region" description="Helical" evidence="7">
    <location>
        <begin position="76"/>
        <end position="97"/>
    </location>
</feature>
<keyword evidence="7" id="KW-1133">Transmembrane helix</keyword>
<dbReference type="InterPro" id="IPR031623">
    <property type="entry name" value="HisKA_4TM"/>
</dbReference>
<feature type="transmembrane region" description="Helical" evidence="7">
    <location>
        <begin position="12"/>
        <end position="37"/>
    </location>
</feature>
<dbReference type="Proteomes" id="UP000830434">
    <property type="component" value="Chromosome"/>
</dbReference>
<dbReference type="PANTHER" id="PTHR43711:SF1">
    <property type="entry name" value="HISTIDINE KINASE 1"/>
    <property type="match status" value="1"/>
</dbReference>
<organism evidence="9 10">
    <name type="scientific">Halorussus gelatinilyticus</name>
    <dbReference type="NCBI Taxonomy" id="2937524"/>
    <lineage>
        <taxon>Archaea</taxon>
        <taxon>Methanobacteriati</taxon>
        <taxon>Methanobacteriota</taxon>
        <taxon>Stenosarchaea group</taxon>
        <taxon>Halobacteria</taxon>
        <taxon>Halobacteriales</taxon>
        <taxon>Haladaptataceae</taxon>
        <taxon>Halorussus</taxon>
    </lineage>
</organism>
<dbReference type="PANTHER" id="PTHR43711">
    <property type="entry name" value="TWO-COMPONENT HISTIDINE KINASE"/>
    <property type="match status" value="1"/>
</dbReference>
<dbReference type="Gene3D" id="3.30.565.10">
    <property type="entry name" value="Histidine kinase-like ATPase, C-terminal domain"/>
    <property type="match status" value="1"/>
</dbReference>
<evidence type="ECO:0000256" key="2">
    <source>
        <dbReference type="ARBA" id="ARBA00012438"/>
    </source>
</evidence>
<dbReference type="CDD" id="cd00075">
    <property type="entry name" value="HATPase"/>
    <property type="match status" value="1"/>
</dbReference>
<dbReference type="RefSeq" id="WP_248656180.1">
    <property type="nucleotide sequence ID" value="NZ_CP096658.1"/>
</dbReference>
<feature type="domain" description="Histidine kinase" evidence="8">
    <location>
        <begin position="174"/>
        <end position="359"/>
    </location>
</feature>
<keyword evidence="4 9" id="KW-0418">Kinase</keyword>
<dbReference type="InterPro" id="IPR003661">
    <property type="entry name" value="HisK_dim/P_dom"/>
</dbReference>
<keyword evidence="5" id="KW-0902">Two-component regulatory system</keyword>
<dbReference type="SUPFAM" id="SSF55874">
    <property type="entry name" value="ATPase domain of HSP90 chaperone/DNA topoisomerase II/histidine kinase"/>
    <property type="match status" value="1"/>
</dbReference>
<feature type="transmembrane region" description="Helical" evidence="7">
    <location>
        <begin position="109"/>
        <end position="129"/>
    </location>
</feature>